<dbReference type="EMBL" id="CAXAMN010010802">
    <property type="protein sequence ID" value="CAK9032801.1"/>
    <property type="molecule type" value="Genomic_DNA"/>
</dbReference>
<evidence type="ECO:0008006" key="3">
    <source>
        <dbReference type="Google" id="ProtNLM"/>
    </source>
</evidence>
<gene>
    <name evidence="1" type="ORF">CCMP2556_LOCUS18812</name>
</gene>
<proteinExistence type="predicted"/>
<name>A0ABP0L0W7_9DINO</name>
<reference evidence="1 2" key="1">
    <citation type="submission" date="2024-02" db="EMBL/GenBank/DDBJ databases">
        <authorList>
            <person name="Chen Y."/>
            <person name="Shah S."/>
            <person name="Dougan E. K."/>
            <person name="Thang M."/>
            <person name="Chan C."/>
        </authorList>
    </citation>
    <scope>NUCLEOTIDE SEQUENCE [LARGE SCALE GENOMIC DNA]</scope>
</reference>
<accession>A0ABP0L0W7</accession>
<organism evidence="1 2">
    <name type="scientific">Durusdinium trenchii</name>
    <dbReference type="NCBI Taxonomy" id="1381693"/>
    <lineage>
        <taxon>Eukaryota</taxon>
        <taxon>Sar</taxon>
        <taxon>Alveolata</taxon>
        <taxon>Dinophyceae</taxon>
        <taxon>Suessiales</taxon>
        <taxon>Symbiodiniaceae</taxon>
        <taxon>Durusdinium</taxon>
    </lineage>
</organism>
<protein>
    <recommendedName>
        <fullName evidence="3">Sulfotransferase</fullName>
    </recommendedName>
</protein>
<evidence type="ECO:0000313" key="1">
    <source>
        <dbReference type="EMBL" id="CAK9032801.1"/>
    </source>
</evidence>
<keyword evidence="2" id="KW-1185">Reference proteome</keyword>
<sequence length="463" mass="51625">MKGFLVSLFFSCPGLPSGSLSRVSSDWARRLCQGRQLWTLPDVPVCTEDGSCESYSLGSGFCTSWMALPWKTTLKAPIGTPSWKGCTAQGFYARQGEVFQHPPPLLNCPLAVPLAILSVPKSASSTFLVWLATLEGRSEANLLAALAARRCLEHTQDPQRAKSCFAKALYHRYANYSSRLPGLNLEAFGCHRSDVNALADYGLRFQQDMRTGWLVVPPFMCQQCCTQGYGRLLVVLGRNPYMRLASYFQRRTGPKVPGSKAVDWSKFKGWVRLLHNITTNTNSFQTLRGVPHLIGSDDLLHLRSAKEMLDDARILPGRSQRDFTVVHQETLEADLKALERQLCRRFGSCSALPPLPKQKEGFHHTNSNSLMKNPSKWRSLWKGLEQPMVARYGWDFEHLGYSTDPSEILPRSVVDAGEKRVDRVEGRRFRAPRGAPPGLGSWKGLAAHLHSPTEILGIPISTT</sequence>
<evidence type="ECO:0000313" key="2">
    <source>
        <dbReference type="Proteomes" id="UP001642484"/>
    </source>
</evidence>
<comment type="caution">
    <text evidence="1">The sequence shown here is derived from an EMBL/GenBank/DDBJ whole genome shotgun (WGS) entry which is preliminary data.</text>
</comment>
<dbReference type="Proteomes" id="UP001642484">
    <property type="component" value="Unassembled WGS sequence"/>
</dbReference>